<dbReference type="Proteomes" id="UP000683925">
    <property type="component" value="Unassembled WGS sequence"/>
</dbReference>
<comment type="caution">
    <text evidence="1">The sequence shown here is derived from an EMBL/GenBank/DDBJ whole genome shotgun (WGS) entry which is preliminary data.</text>
</comment>
<evidence type="ECO:0000313" key="2">
    <source>
        <dbReference type="Proteomes" id="UP000683925"/>
    </source>
</evidence>
<dbReference type="AlphaFoldDB" id="A0A8S1VLP0"/>
<reference evidence="1" key="1">
    <citation type="submission" date="2021-01" db="EMBL/GenBank/DDBJ databases">
        <authorList>
            <consortium name="Genoscope - CEA"/>
            <person name="William W."/>
        </authorList>
    </citation>
    <scope>NUCLEOTIDE SEQUENCE</scope>
</reference>
<proteinExistence type="predicted"/>
<gene>
    <name evidence="1" type="ORF">POCTA_138.1.T0690241</name>
</gene>
<sequence>MKSKNIIEGKLSGQSIKKMMINDIKQSEQYLRLSIYYCKSSEEKKI</sequence>
<dbReference type="EMBL" id="CAJJDP010000068">
    <property type="protein sequence ID" value="CAD8177797.1"/>
    <property type="molecule type" value="Genomic_DNA"/>
</dbReference>
<evidence type="ECO:0000313" key="1">
    <source>
        <dbReference type="EMBL" id="CAD8177797.1"/>
    </source>
</evidence>
<protein>
    <submittedName>
        <fullName evidence="1">Uncharacterized protein</fullName>
    </submittedName>
</protein>
<accession>A0A8S1VLP0</accession>
<keyword evidence="2" id="KW-1185">Reference proteome</keyword>
<organism evidence="1 2">
    <name type="scientific">Paramecium octaurelia</name>
    <dbReference type="NCBI Taxonomy" id="43137"/>
    <lineage>
        <taxon>Eukaryota</taxon>
        <taxon>Sar</taxon>
        <taxon>Alveolata</taxon>
        <taxon>Ciliophora</taxon>
        <taxon>Intramacronucleata</taxon>
        <taxon>Oligohymenophorea</taxon>
        <taxon>Peniculida</taxon>
        <taxon>Parameciidae</taxon>
        <taxon>Paramecium</taxon>
    </lineage>
</organism>
<name>A0A8S1VLP0_PAROT</name>